<dbReference type="AlphaFoldDB" id="A0AB39YA18"/>
<dbReference type="EMBL" id="CP165727">
    <property type="protein sequence ID" value="XDV66326.1"/>
    <property type="molecule type" value="Genomic_DNA"/>
</dbReference>
<gene>
    <name evidence="1" type="ORF">AB5J51_27080</name>
</gene>
<evidence type="ECO:0000313" key="1">
    <source>
        <dbReference type="EMBL" id="XDV66326.1"/>
    </source>
</evidence>
<reference evidence="1" key="1">
    <citation type="submission" date="2024-08" db="EMBL/GenBank/DDBJ databases">
        <authorList>
            <person name="Yu S.T."/>
        </authorList>
    </citation>
    <scope>NUCLEOTIDE SEQUENCE</scope>
    <source>
        <strain evidence="1">R33</strain>
    </source>
</reference>
<name>A0AB39YA18_9ACTN</name>
<sequence>MTSPAEVTARRIPVFQMSQAGSSHREIARQLELSRATVARILATPPTQRERLALRVAQAETAVAQAVAAAQAVEAARPAYTMADDETARRWGDALRAAAAQLVSQAGAFADYYPATLADHASRGAS</sequence>
<protein>
    <submittedName>
        <fullName evidence="1">Helix-turn-helix domain-containing protein</fullName>
    </submittedName>
</protein>
<proteinExistence type="predicted"/>
<accession>A0AB39YA18</accession>
<dbReference type="RefSeq" id="WP_369778851.1">
    <property type="nucleotide sequence ID" value="NZ_CP165727.1"/>
</dbReference>
<organism evidence="1">
    <name type="scientific">Streptomyces sp. R33</name>
    <dbReference type="NCBI Taxonomy" id="3238629"/>
    <lineage>
        <taxon>Bacteria</taxon>
        <taxon>Bacillati</taxon>
        <taxon>Actinomycetota</taxon>
        <taxon>Actinomycetes</taxon>
        <taxon>Kitasatosporales</taxon>
        <taxon>Streptomycetaceae</taxon>
        <taxon>Streptomyces</taxon>
    </lineage>
</organism>